<keyword evidence="5" id="KW-0186">Copper</keyword>
<reference evidence="11" key="1">
    <citation type="journal article" date="2020" name="Stud. Mycol.">
        <title>101 Dothideomycetes genomes: a test case for predicting lifestyles and emergence of pathogens.</title>
        <authorList>
            <person name="Haridas S."/>
            <person name="Albert R."/>
            <person name="Binder M."/>
            <person name="Bloem J."/>
            <person name="Labutti K."/>
            <person name="Salamov A."/>
            <person name="Andreopoulos B."/>
            <person name="Baker S."/>
            <person name="Barry K."/>
            <person name="Bills G."/>
            <person name="Bluhm B."/>
            <person name="Cannon C."/>
            <person name="Castanera R."/>
            <person name="Culley D."/>
            <person name="Daum C."/>
            <person name="Ezra D."/>
            <person name="Gonzalez J."/>
            <person name="Henrissat B."/>
            <person name="Kuo A."/>
            <person name="Liang C."/>
            <person name="Lipzen A."/>
            <person name="Lutzoni F."/>
            <person name="Magnuson J."/>
            <person name="Mondo S."/>
            <person name="Nolan M."/>
            <person name="Ohm R."/>
            <person name="Pangilinan J."/>
            <person name="Park H.-J."/>
            <person name="Ramirez L."/>
            <person name="Alfaro M."/>
            <person name="Sun H."/>
            <person name="Tritt A."/>
            <person name="Yoshinaga Y."/>
            <person name="Zwiers L.-H."/>
            <person name="Turgeon B."/>
            <person name="Goodwin S."/>
            <person name="Spatafora J."/>
            <person name="Crous P."/>
            <person name="Grigoriev I."/>
        </authorList>
    </citation>
    <scope>NUCLEOTIDE SEQUENCE</scope>
    <source>
        <strain evidence="11">CBS 101060</strain>
    </source>
</reference>
<evidence type="ECO:0000256" key="2">
    <source>
        <dbReference type="ARBA" id="ARBA00022723"/>
    </source>
</evidence>
<keyword evidence="12" id="KW-1185">Reference proteome</keyword>
<keyword evidence="2" id="KW-0479">Metal-binding</keyword>
<evidence type="ECO:0000256" key="6">
    <source>
        <dbReference type="ARBA" id="ARBA00023180"/>
    </source>
</evidence>
<dbReference type="CDD" id="cd13880">
    <property type="entry name" value="CuRO_2_MaLCC_like"/>
    <property type="match status" value="1"/>
</dbReference>
<keyword evidence="6" id="KW-0325">Glycoprotein</keyword>
<dbReference type="FunFam" id="2.60.40.420:FF:000021">
    <property type="entry name" value="Extracellular dihydrogeodin oxidase/laccase"/>
    <property type="match status" value="1"/>
</dbReference>
<protein>
    <submittedName>
        <fullName evidence="11">Multicopper oxidase</fullName>
    </submittedName>
</protein>
<dbReference type="InterPro" id="IPR011707">
    <property type="entry name" value="Cu-oxidase-like_N"/>
</dbReference>
<keyword evidence="3" id="KW-0677">Repeat</keyword>
<dbReference type="InterPro" id="IPR045087">
    <property type="entry name" value="Cu-oxidase_fam"/>
</dbReference>
<evidence type="ECO:0000256" key="7">
    <source>
        <dbReference type="SAM" id="SignalP"/>
    </source>
</evidence>
<feature type="chain" id="PRO_5040400427" evidence="7">
    <location>
        <begin position="18"/>
        <end position="570"/>
    </location>
</feature>
<dbReference type="AlphaFoldDB" id="A0A9P4SIQ3"/>
<dbReference type="InterPro" id="IPR008972">
    <property type="entry name" value="Cupredoxin"/>
</dbReference>
<evidence type="ECO:0000256" key="1">
    <source>
        <dbReference type="ARBA" id="ARBA00010609"/>
    </source>
</evidence>
<dbReference type="GO" id="GO:0016491">
    <property type="term" value="F:oxidoreductase activity"/>
    <property type="evidence" value="ECO:0007669"/>
    <property type="project" value="UniProtKB-KW"/>
</dbReference>
<evidence type="ECO:0000259" key="10">
    <source>
        <dbReference type="Pfam" id="PF07732"/>
    </source>
</evidence>
<feature type="signal peptide" evidence="7">
    <location>
        <begin position="1"/>
        <end position="17"/>
    </location>
</feature>
<dbReference type="Pfam" id="PF00394">
    <property type="entry name" value="Cu-oxidase"/>
    <property type="match status" value="1"/>
</dbReference>
<dbReference type="FunFam" id="2.60.40.420:FF:000038">
    <property type="entry name" value="Extracellular dihydrogeodin oxidase/laccase"/>
    <property type="match status" value="1"/>
</dbReference>
<keyword evidence="4" id="KW-0560">Oxidoreductase</keyword>
<evidence type="ECO:0000256" key="5">
    <source>
        <dbReference type="ARBA" id="ARBA00023008"/>
    </source>
</evidence>
<comment type="similarity">
    <text evidence="1">Belongs to the multicopper oxidase family.</text>
</comment>
<dbReference type="Proteomes" id="UP000799429">
    <property type="component" value="Unassembled WGS sequence"/>
</dbReference>
<gene>
    <name evidence="11" type="ORF">M501DRAFT_1013879</name>
</gene>
<organism evidence="11 12">
    <name type="scientific">Patellaria atrata CBS 101060</name>
    <dbReference type="NCBI Taxonomy" id="1346257"/>
    <lineage>
        <taxon>Eukaryota</taxon>
        <taxon>Fungi</taxon>
        <taxon>Dikarya</taxon>
        <taxon>Ascomycota</taxon>
        <taxon>Pezizomycotina</taxon>
        <taxon>Dothideomycetes</taxon>
        <taxon>Dothideomycetes incertae sedis</taxon>
        <taxon>Patellariales</taxon>
        <taxon>Patellariaceae</taxon>
        <taxon>Patellaria</taxon>
    </lineage>
</organism>
<dbReference type="PANTHER" id="PTHR11709">
    <property type="entry name" value="MULTI-COPPER OXIDASE"/>
    <property type="match status" value="1"/>
</dbReference>
<dbReference type="Pfam" id="PF07731">
    <property type="entry name" value="Cu-oxidase_2"/>
    <property type="match status" value="1"/>
</dbReference>
<dbReference type="GO" id="GO:0005507">
    <property type="term" value="F:copper ion binding"/>
    <property type="evidence" value="ECO:0007669"/>
    <property type="project" value="InterPro"/>
</dbReference>
<dbReference type="CDD" id="cd13901">
    <property type="entry name" value="CuRO_3_MaLCC_like"/>
    <property type="match status" value="1"/>
</dbReference>
<comment type="caution">
    <text evidence="11">The sequence shown here is derived from an EMBL/GenBank/DDBJ whole genome shotgun (WGS) entry which is preliminary data.</text>
</comment>
<dbReference type="Pfam" id="PF07732">
    <property type="entry name" value="Cu-oxidase_3"/>
    <property type="match status" value="1"/>
</dbReference>
<sequence>MKFLVPFALGLLHAVSALPSRQLFPRAACNGNTDTTRRQWCDKDIDYDYVHQPAPSTGRVREYFFEISNATLTAATAPDGVPRYAVLINGQMPGPLIEADWGDTVRVHLTNNLQDQQGTGLHFHGIVQRGSFESDGVPSITQCPLAPGESMTYTWKAEQYGSSWYHSHYSLQAWDGAFGPIIIHGPASEDYQEDLGALFLNDWDHRSCHEQQLIADRGAPPPQANGLINGTNVFTSGTTTTGKRFETVFEPGKSYRIRIVNAAIDSFFSFGIDGHSFKVIASDFTPIVPYETDSLSITMGQRYDIIVKAKNQTSGNYWIRAVPQSCSSHTNPMNIKGILRYDSTSTADPTTSGISTRTACQDEPINKLVPVVNTPVGPAQKTHDLPLGLTRDVNGRFIWTMNSTNMLVDLKNPSIMRAAANNFTFAKQEAVINVEGGANDWTYLVINSAGGGPSHPIHLHGHDFSVLAQGTVPYTSDVELKLNNAPRRDTATLTQPGYLVMAFPADNPGIWLMHCHIGYHTLQGFGLQIVERKSEIRSLINTNDVTNTCNKWKQWTIDNNWTQPDNDSGI</sequence>
<evidence type="ECO:0000256" key="4">
    <source>
        <dbReference type="ARBA" id="ARBA00023002"/>
    </source>
</evidence>
<keyword evidence="7" id="KW-0732">Signal</keyword>
<dbReference type="PANTHER" id="PTHR11709:SF502">
    <property type="entry name" value="MULTICOPPER OXIDASE"/>
    <property type="match status" value="1"/>
</dbReference>
<dbReference type="CDD" id="cd13854">
    <property type="entry name" value="CuRO_1_MaLCC_like"/>
    <property type="match status" value="1"/>
</dbReference>
<evidence type="ECO:0000259" key="9">
    <source>
        <dbReference type="Pfam" id="PF07731"/>
    </source>
</evidence>
<accession>A0A9P4SIQ3</accession>
<evidence type="ECO:0000313" key="12">
    <source>
        <dbReference type="Proteomes" id="UP000799429"/>
    </source>
</evidence>
<evidence type="ECO:0000256" key="3">
    <source>
        <dbReference type="ARBA" id="ARBA00022737"/>
    </source>
</evidence>
<dbReference type="EMBL" id="MU006090">
    <property type="protein sequence ID" value="KAF2842542.1"/>
    <property type="molecule type" value="Genomic_DNA"/>
</dbReference>
<dbReference type="SUPFAM" id="SSF49503">
    <property type="entry name" value="Cupredoxins"/>
    <property type="match status" value="3"/>
</dbReference>
<evidence type="ECO:0000259" key="8">
    <source>
        <dbReference type="Pfam" id="PF00394"/>
    </source>
</evidence>
<dbReference type="OrthoDB" id="2121828at2759"/>
<name>A0A9P4SIQ3_9PEZI</name>
<feature type="domain" description="Plastocyanin-like" evidence="8">
    <location>
        <begin position="198"/>
        <end position="342"/>
    </location>
</feature>
<feature type="domain" description="Plastocyanin-like" evidence="9">
    <location>
        <begin position="416"/>
        <end position="533"/>
    </location>
</feature>
<proteinExistence type="inferred from homology"/>
<dbReference type="Gene3D" id="2.60.40.420">
    <property type="entry name" value="Cupredoxins - blue copper proteins"/>
    <property type="match status" value="3"/>
</dbReference>
<feature type="domain" description="Plastocyanin-like" evidence="10">
    <location>
        <begin position="75"/>
        <end position="187"/>
    </location>
</feature>
<dbReference type="InterPro" id="IPR011706">
    <property type="entry name" value="Cu-oxidase_C"/>
</dbReference>
<dbReference type="InterPro" id="IPR001117">
    <property type="entry name" value="Cu-oxidase_2nd"/>
</dbReference>
<evidence type="ECO:0000313" key="11">
    <source>
        <dbReference type="EMBL" id="KAF2842542.1"/>
    </source>
</evidence>